<keyword evidence="9" id="KW-1185">Reference proteome</keyword>
<evidence type="ECO:0000313" key="9">
    <source>
        <dbReference type="Proteomes" id="UP000095085"/>
    </source>
</evidence>
<keyword evidence="5 6" id="KW-0472">Membrane</keyword>
<feature type="transmembrane region" description="Helical" evidence="6">
    <location>
        <begin position="156"/>
        <end position="178"/>
    </location>
</feature>
<accession>A0A1E4RF81</accession>
<evidence type="ECO:0000256" key="6">
    <source>
        <dbReference type="SAM" id="Phobius"/>
    </source>
</evidence>
<keyword evidence="4 6" id="KW-1133">Transmembrane helix</keyword>
<dbReference type="GO" id="GO:0090517">
    <property type="term" value="P:L-lysine transmembrane import into vacuole"/>
    <property type="evidence" value="ECO:0007669"/>
    <property type="project" value="EnsemblFungi"/>
</dbReference>
<feature type="transmembrane region" description="Helical" evidence="6">
    <location>
        <begin position="458"/>
        <end position="480"/>
    </location>
</feature>
<dbReference type="EMBL" id="KV454544">
    <property type="protein sequence ID" value="ODV65785.1"/>
    <property type="molecule type" value="Genomic_DNA"/>
</dbReference>
<dbReference type="SUPFAM" id="SSF103473">
    <property type="entry name" value="MFS general substrate transporter"/>
    <property type="match status" value="1"/>
</dbReference>
<dbReference type="GO" id="GO:0015174">
    <property type="term" value="F:basic amino acid transmembrane transporter activity"/>
    <property type="evidence" value="ECO:0007669"/>
    <property type="project" value="EnsemblFungi"/>
</dbReference>
<comment type="subcellular location">
    <subcellularLocation>
        <location evidence="1">Membrane</location>
        <topology evidence="1">Multi-pass membrane protein</topology>
    </subcellularLocation>
</comment>
<organism evidence="8 9">
    <name type="scientific">Hyphopichia burtonii NRRL Y-1933</name>
    <dbReference type="NCBI Taxonomy" id="984485"/>
    <lineage>
        <taxon>Eukaryota</taxon>
        <taxon>Fungi</taxon>
        <taxon>Dikarya</taxon>
        <taxon>Ascomycota</taxon>
        <taxon>Saccharomycotina</taxon>
        <taxon>Pichiomycetes</taxon>
        <taxon>Debaryomycetaceae</taxon>
        <taxon>Hyphopichia</taxon>
    </lineage>
</organism>
<dbReference type="GO" id="GO:0090518">
    <property type="term" value="P:L-arginine transmembrane import into vacuole"/>
    <property type="evidence" value="ECO:0007669"/>
    <property type="project" value="EnsemblFungi"/>
</dbReference>
<sequence>MTIQNKQFLKNQAVESTVLISDAPSTYSSVDNSLSESSQGPTSIDNPDDFSLLEIPNIVFIEASLFTNVFLSGFDSTVTASTYTTIGNYFNAVNLASWITTSYLVTSTAFQPLYGSISDVIGRRYCVFFSVFTFSIGCLGCGISPNIYILNFLRSLTGVGAAGLIALSTIVNSDIVPLKKRGLVQACQNLSLGMGGIFGAAFGGTILKYLGWRWCFLCQIPLCFWSSMVGYYYIQDQPSLQNSKIKFDKHLFEKIDIKGSFLVVAALTVILLFLTMGGNELAWSDFRLILLAILGLLLSFYFIRTELTTKSTPIMPIHLYRNRFTMYLLFINFIIGLASYAYLFALPQLFQIVLGDSPSQAGLRLAIPSLSTPIGGLTTGILMNKYSLLRSLVFAGTSIMTIGNFIALFVSPKIKGILLALLLVPANLGQGLCFPSSLFLFIFAYGPANHATSTSTTYLLRSIGGVFGVSGVSVIIQSYLKVNASKHLAELDLSHHEINKIVKKITKSTDNIYLLPENIKNIILQDYERGIRIAQFCTGILSFLAVVSCVLSCITKSRPDHPSIFT</sequence>
<evidence type="ECO:0000256" key="1">
    <source>
        <dbReference type="ARBA" id="ARBA00004141"/>
    </source>
</evidence>
<proteinExistence type="inferred from homology"/>
<feature type="transmembrane region" description="Helical" evidence="6">
    <location>
        <begin position="190"/>
        <end position="210"/>
    </location>
</feature>
<dbReference type="PANTHER" id="PTHR23501:SF81">
    <property type="entry name" value="VACUOLAR BASIC AMINO ACID TRANSPORTER 2"/>
    <property type="match status" value="1"/>
</dbReference>
<evidence type="ECO:0000256" key="3">
    <source>
        <dbReference type="ARBA" id="ARBA00022692"/>
    </source>
</evidence>
<feature type="transmembrane region" description="Helical" evidence="6">
    <location>
        <begin position="324"/>
        <end position="345"/>
    </location>
</feature>
<dbReference type="InterPro" id="IPR011701">
    <property type="entry name" value="MFS"/>
</dbReference>
<dbReference type="Proteomes" id="UP000095085">
    <property type="component" value="Unassembled WGS sequence"/>
</dbReference>
<evidence type="ECO:0000256" key="5">
    <source>
        <dbReference type="ARBA" id="ARBA00023136"/>
    </source>
</evidence>
<dbReference type="PROSITE" id="PS50850">
    <property type="entry name" value="MFS"/>
    <property type="match status" value="1"/>
</dbReference>
<feature type="transmembrane region" description="Helical" evidence="6">
    <location>
        <begin position="417"/>
        <end position="446"/>
    </location>
</feature>
<comment type="similarity">
    <text evidence="2">Belongs to the major facilitator superfamily.</text>
</comment>
<feature type="transmembrane region" description="Helical" evidence="6">
    <location>
        <begin position="533"/>
        <end position="554"/>
    </location>
</feature>
<feature type="transmembrane region" description="Helical" evidence="6">
    <location>
        <begin position="125"/>
        <end position="150"/>
    </location>
</feature>
<dbReference type="InterPro" id="IPR036259">
    <property type="entry name" value="MFS_trans_sf"/>
</dbReference>
<dbReference type="OrthoDB" id="6770063at2759"/>
<evidence type="ECO:0000313" key="8">
    <source>
        <dbReference type="EMBL" id="ODV65785.1"/>
    </source>
</evidence>
<dbReference type="GO" id="GO:0000329">
    <property type="term" value="C:fungal-type vacuole membrane"/>
    <property type="evidence" value="ECO:0007669"/>
    <property type="project" value="EnsemblFungi"/>
</dbReference>
<dbReference type="Pfam" id="PF07690">
    <property type="entry name" value="MFS_1"/>
    <property type="match status" value="1"/>
</dbReference>
<feature type="transmembrane region" description="Helical" evidence="6">
    <location>
        <begin position="255"/>
        <end position="274"/>
    </location>
</feature>
<dbReference type="Gene3D" id="1.20.1720.10">
    <property type="entry name" value="Multidrug resistance protein D"/>
    <property type="match status" value="1"/>
</dbReference>
<dbReference type="Gene3D" id="1.20.1250.20">
    <property type="entry name" value="MFS general substrate transporter like domains"/>
    <property type="match status" value="1"/>
</dbReference>
<evidence type="ECO:0000256" key="2">
    <source>
        <dbReference type="ARBA" id="ARBA00008335"/>
    </source>
</evidence>
<protein>
    <submittedName>
        <fullName evidence="8">MFS general substrate transporter</fullName>
    </submittedName>
</protein>
<evidence type="ECO:0000259" key="7">
    <source>
        <dbReference type="PROSITE" id="PS50850"/>
    </source>
</evidence>
<dbReference type="GO" id="GO:0090513">
    <property type="term" value="P:L-histidine transmembrane import into vacuole"/>
    <property type="evidence" value="ECO:0007669"/>
    <property type="project" value="EnsemblFungi"/>
</dbReference>
<dbReference type="GO" id="GO:0110101">
    <property type="term" value="P:L-valine transmembrane import into vacuole"/>
    <property type="evidence" value="ECO:0007669"/>
    <property type="project" value="EnsemblFungi"/>
</dbReference>
<dbReference type="GO" id="GO:1990591">
    <property type="term" value="P:asparagine transmembrane import into vacuole"/>
    <property type="evidence" value="ECO:0007669"/>
    <property type="project" value="EnsemblFungi"/>
</dbReference>
<dbReference type="RefSeq" id="XP_020074852.1">
    <property type="nucleotide sequence ID" value="XM_020218968.1"/>
</dbReference>
<feature type="transmembrane region" description="Helical" evidence="6">
    <location>
        <begin position="391"/>
        <end position="411"/>
    </location>
</feature>
<reference evidence="9" key="1">
    <citation type="submission" date="2016-05" db="EMBL/GenBank/DDBJ databases">
        <title>Comparative genomics of biotechnologically important yeasts.</title>
        <authorList>
            <consortium name="DOE Joint Genome Institute"/>
            <person name="Riley R."/>
            <person name="Haridas S."/>
            <person name="Wolfe K.H."/>
            <person name="Lopes M.R."/>
            <person name="Hittinger C.T."/>
            <person name="Goker M."/>
            <person name="Salamov A."/>
            <person name="Wisecaver J."/>
            <person name="Long T.M."/>
            <person name="Aerts A.L."/>
            <person name="Barry K."/>
            <person name="Choi C."/>
            <person name="Clum A."/>
            <person name="Coughlan A.Y."/>
            <person name="Deshpande S."/>
            <person name="Douglass A.P."/>
            <person name="Hanson S.J."/>
            <person name="Klenk H.-P."/>
            <person name="Labutti K."/>
            <person name="Lapidus A."/>
            <person name="Lindquist E."/>
            <person name="Lipzen A."/>
            <person name="Meier-Kolthoff J.P."/>
            <person name="Ohm R.A."/>
            <person name="Otillar R.P."/>
            <person name="Pangilinan J."/>
            <person name="Peng Y."/>
            <person name="Rokas A."/>
            <person name="Rosa C.A."/>
            <person name="Scheuner C."/>
            <person name="Sibirny A.A."/>
            <person name="Slot J.C."/>
            <person name="Stielow J.B."/>
            <person name="Sun H."/>
            <person name="Kurtzman C.P."/>
            <person name="Blackwell M."/>
            <person name="Grigoriev I.V."/>
            <person name="Jeffries T.W."/>
        </authorList>
    </citation>
    <scope>NUCLEOTIDE SEQUENCE [LARGE SCALE GENOMIC DNA]</scope>
    <source>
        <strain evidence="9">NRRL Y-1933</strain>
    </source>
</reference>
<dbReference type="AlphaFoldDB" id="A0A1E4RF81"/>
<name>A0A1E4RF81_9ASCO</name>
<keyword evidence="3 6" id="KW-0812">Transmembrane</keyword>
<dbReference type="STRING" id="984485.A0A1E4RF81"/>
<feature type="domain" description="Major facilitator superfamily (MFS) profile" evidence="7">
    <location>
        <begin position="61"/>
        <end position="560"/>
    </location>
</feature>
<dbReference type="InterPro" id="IPR020846">
    <property type="entry name" value="MFS_dom"/>
</dbReference>
<evidence type="ECO:0000256" key="4">
    <source>
        <dbReference type="ARBA" id="ARBA00022989"/>
    </source>
</evidence>
<feature type="transmembrane region" description="Helical" evidence="6">
    <location>
        <begin position="286"/>
        <end position="303"/>
    </location>
</feature>
<feature type="transmembrane region" description="Helical" evidence="6">
    <location>
        <begin position="365"/>
        <end position="384"/>
    </location>
</feature>
<dbReference type="GeneID" id="30993518"/>
<gene>
    <name evidence="8" type="ORF">HYPBUDRAFT_113458</name>
</gene>
<dbReference type="PANTHER" id="PTHR23501">
    <property type="entry name" value="MAJOR FACILITATOR SUPERFAMILY"/>
    <property type="match status" value="1"/>
</dbReference>